<keyword evidence="14" id="KW-0067">ATP-binding</keyword>
<comment type="catalytic activity">
    <reaction evidence="1">
        <text>ATP + protein L-histidine = ADP + protein N-phospho-L-histidine.</text>
        <dbReference type="EC" id="2.7.13.3"/>
    </reaction>
</comment>
<dbReference type="InterPro" id="IPR003661">
    <property type="entry name" value="HisK_dim/P_dom"/>
</dbReference>
<dbReference type="SUPFAM" id="SSF55874">
    <property type="entry name" value="ATPase domain of HSP90 chaperone/DNA topoisomerase II/histidine kinase"/>
    <property type="match status" value="1"/>
</dbReference>
<keyword evidence="10 11" id="KW-0472">Membrane</keyword>
<dbReference type="SMART" id="SM00304">
    <property type="entry name" value="HAMP"/>
    <property type="match status" value="1"/>
</dbReference>
<dbReference type="PROSITE" id="PS50109">
    <property type="entry name" value="HIS_KIN"/>
    <property type="match status" value="1"/>
</dbReference>
<dbReference type="RefSeq" id="WP_242284494.1">
    <property type="nucleotide sequence ID" value="NZ_JAKKSL010000001.1"/>
</dbReference>
<keyword evidence="9" id="KW-0902">Two-component regulatory system</keyword>
<dbReference type="Pfam" id="PF00512">
    <property type="entry name" value="HisKA"/>
    <property type="match status" value="1"/>
</dbReference>
<keyword evidence="4" id="KW-0597">Phosphoprotein</keyword>
<dbReference type="Gene3D" id="1.10.287.130">
    <property type="match status" value="1"/>
</dbReference>
<feature type="transmembrane region" description="Helical" evidence="11">
    <location>
        <begin position="6"/>
        <end position="27"/>
    </location>
</feature>
<keyword evidence="15" id="KW-1185">Reference proteome</keyword>
<dbReference type="CDD" id="cd00075">
    <property type="entry name" value="HATPase"/>
    <property type="match status" value="1"/>
</dbReference>
<feature type="domain" description="HAMP" evidence="13">
    <location>
        <begin position="208"/>
        <end position="261"/>
    </location>
</feature>
<dbReference type="EMBL" id="JAKKSL010000001">
    <property type="protein sequence ID" value="MCI2283220.1"/>
    <property type="molecule type" value="Genomic_DNA"/>
</dbReference>
<dbReference type="SMART" id="SM00387">
    <property type="entry name" value="HATPase_c"/>
    <property type="match status" value="1"/>
</dbReference>
<dbReference type="InterPro" id="IPR050428">
    <property type="entry name" value="TCS_sensor_his_kinase"/>
</dbReference>
<dbReference type="PANTHER" id="PTHR45436:SF5">
    <property type="entry name" value="SENSOR HISTIDINE KINASE TRCS"/>
    <property type="match status" value="1"/>
</dbReference>
<dbReference type="Pfam" id="PF00672">
    <property type="entry name" value="HAMP"/>
    <property type="match status" value="1"/>
</dbReference>
<dbReference type="CDD" id="cd00082">
    <property type="entry name" value="HisKA"/>
    <property type="match status" value="1"/>
</dbReference>
<evidence type="ECO:0000259" key="13">
    <source>
        <dbReference type="PROSITE" id="PS50885"/>
    </source>
</evidence>
<evidence type="ECO:0000256" key="1">
    <source>
        <dbReference type="ARBA" id="ARBA00000085"/>
    </source>
</evidence>
<evidence type="ECO:0000256" key="3">
    <source>
        <dbReference type="ARBA" id="ARBA00012438"/>
    </source>
</evidence>
<protein>
    <recommendedName>
        <fullName evidence="3">histidine kinase</fullName>
        <ecNumber evidence="3">2.7.13.3</ecNumber>
    </recommendedName>
</protein>
<evidence type="ECO:0000256" key="2">
    <source>
        <dbReference type="ARBA" id="ARBA00004370"/>
    </source>
</evidence>
<dbReference type="SUPFAM" id="SSF158472">
    <property type="entry name" value="HAMP domain-like"/>
    <property type="match status" value="1"/>
</dbReference>
<dbReference type="Gene3D" id="3.30.565.10">
    <property type="entry name" value="Histidine kinase-like ATPase, C-terminal domain"/>
    <property type="match status" value="1"/>
</dbReference>
<dbReference type="InterPro" id="IPR036890">
    <property type="entry name" value="HATPase_C_sf"/>
</dbReference>
<dbReference type="SMART" id="SM00388">
    <property type="entry name" value="HisKA"/>
    <property type="match status" value="1"/>
</dbReference>
<keyword evidence="8 11" id="KW-1133">Transmembrane helix</keyword>
<evidence type="ECO:0000259" key="12">
    <source>
        <dbReference type="PROSITE" id="PS50109"/>
    </source>
</evidence>
<sequence>MNFRTRIFSISILTVSAVLALVISLSWSRIMKVELERIDVRLCMEEKRIMDFHLRKERRGNNPLSDFPMSSNAVNSDDWLINDLMQKLRINSASQLMIFVESNKSGVLTQSEGVDVQAVVSTLNSESEEQLASADRNGATVLCHLVFFEHNKSQWRASFYHTAQAQSFIAVDVSATTYQLKSTLREALIVVIPFSLLLCILGAWFIATNTIRPINRLQKAMNMVTQKDLSHRLPEHKADKEFKMLIDAYNTMLDRLEDSFQQISRFTADAAHELKTPLTVLRGKLEQAVMNEDTAQLDLNAILDEVGHLSAITRKLLLLSQADAGSLALHLETINITNLLEQLTADMELLSDELVLHCSIEQALITKADNVLLRQLLNNLLVNVVRYSLHDKSVTIQAKQNEFQIDVLISNFCLPMSDDVRGQLFERFYRGDPVHMQGISGSGLGLSLAREIARAHGGDLTIEPSDKNVFAIRLLLPTVK</sequence>
<comment type="subcellular location">
    <subcellularLocation>
        <location evidence="2">Membrane</location>
    </subcellularLocation>
</comment>
<dbReference type="Gene3D" id="6.10.340.10">
    <property type="match status" value="1"/>
</dbReference>
<dbReference type="InterPro" id="IPR036097">
    <property type="entry name" value="HisK_dim/P_sf"/>
</dbReference>
<dbReference type="EC" id="2.7.13.3" evidence="3"/>
<organism evidence="14 15">
    <name type="scientific">Colwellia maritima</name>
    <dbReference type="NCBI Taxonomy" id="2912588"/>
    <lineage>
        <taxon>Bacteria</taxon>
        <taxon>Pseudomonadati</taxon>
        <taxon>Pseudomonadota</taxon>
        <taxon>Gammaproteobacteria</taxon>
        <taxon>Alteromonadales</taxon>
        <taxon>Colwelliaceae</taxon>
        <taxon>Colwellia</taxon>
    </lineage>
</organism>
<dbReference type="PANTHER" id="PTHR45436">
    <property type="entry name" value="SENSOR HISTIDINE KINASE YKOH"/>
    <property type="match status" value="1"/>
</dbReference>
<evidence type="ECO:0000313" key="15">
    <source>
        <dbReference type="Proteomes" id="UP001139646"/>
    </source>
</evidence>
<keyword evidence="14" id="KW-0547">Nucleotide-binding</keyword>
<dbReference type="Proteomes" id="UP001139646">
    <property type="component" value="Unassembled WGS sequence"/>
</dbReference>
<dbReference type="PROSITE" id="PS50885">
    <property type="entry name" value="HAMP"/>
    <property type="match status" value="1"/>
</dbReference>
<accession>A0ABS9WYZ4</accession>
<gene>
    <name evidence="14" type="ORF">L3081_07210</name>
</gene>
<evidence type="ECO:0000256" key="11">
    <source>
        <dbReference type="SAM" id="Phobius"/>
    </source>
</evidence>
<feature type="transmembrane region" description="Helical" evidence="11">
    <location>
        <begin position="187"/>
        <end position="207"/>
    </location>
</feature>
<comment type="caution">
    <text evidence="14">The sequence shown here is derived from an EMBL/GenBank/DDBJ whole genome shotgun (WGS) entry which is preliminary data.</text>
</comment>
<evidence type="ECO:0000256" key="4">
    <source>
        <dbReference type="ARBA" id="ARBA00022553"/>
    </source>
</evidence>
<evidence type="ECO:0000256" key="9">
    <source>
        <dbReference type="ARBA" id="ARBA00023012"/>
    </source>
</evidence>
<evidence type="ECO:0000256" key="7">
    <source>
        <dbReference type="ARBA" id="ARBA00022777"/>
    </source>
</evidence>
<evidence type="ECO:0000256" key="6">
    <source>
        <dbReference type="ARBA" id="ARBA00022692"/>
    </source>
</evidence>
<evidence type="ECO:0000313" key="14">
    <source>
        <dbReference type="EMBL" id="MCI2283220.1"/>
    </source>
</evidence>
<dbReference type="GO" id="GO:0005524">
    <property type="term" value="F:ATP binding"/>
    <property type="evidence" value="ECO:0007669"/>
    <property type="project" value="UniProtKB-KW"/>
</dbReference>
<dbReference type="PRINTS" id="PR00344">
    <property type="entry name" value="BCTRLSENSOR"/>
</dbReference>
<reference evidence="14" key="1">
    <citation type="submission" date="2022-01" db="EMBL/GenBank/DDBJ databases">
        <title>Colwellia maritima, isolated from seawater.</title>
        <authorList>
            <person name="Kristyanto S."/>
            <person name="Jung J."/>
            <person name="Jeon C.O."/>
        </authorList>
    </citation>
    <scope>NUCLEOTIDE SEQUENCE</scope>
    <source>
        <strain evidence="14">MSW7</strain>
    </source>
</reference>
<dbReference type="Pfam" id="PF02518">
    <property type="entry name" value="HATPase_c"/>
    <property type="match status" value="1"/>
</dbReference>
<feature type="domain" description="Histidine kinase" evidence="12">
    <location>
        <begin position="269"/>
        <end position="480"/>
    </location>
</feature>
<dbReference type="SUPFAM" id="SSF47384">
    <property type="entry name" value="Homodimeric domain of signal transducing histidine kinase"/>
    <property type="match status" value="1"/>
</dbReference>
<dbReference type="InterPro" id="IPR003660">
    <property type="entry name" value="HAMP_dom"/>
</dbReference>
<proteinExistence type="predicted"/>
<keyword evidence="7" id="KW-0418">Kinase</keyword>
<dbReference type="CDD" id="cd06225">
    <property type="entry name" value="HAMP"/>
    <property type="match status" value="1"/>
</dbReference>
<evidence type="ECO:0000256" key="5">
    <source>
        <dbReference type="ARBA" id="ARBA00022679"/>
    </source>
</evidence>
<evidence type="ECO:0000256" key="10">
    <source>
        <dbReference type="ARBA" id="ARBA00023136"/>
    </source>
</evidence>
<dbReference type="InterPro" id="IPR003594">
    <property type="entry name" value="HATPase_dom"/>
</dbReference>
<name>A0ABS9WYZ4_9GAMM</name>
<evidence type="ECO:0000256" key="8">
    <source>
        <dbReference type="ARBA" id="ARBA00022989"/>
    </source>
</evidence>
<keyword evidence="6 11" id="KW-0812">Transmembrane</keyword>
<keyword evidence="5" id="KW-0808">Transferase</keyword>
<dbReference type="InterPro" id="IPR004358">
    <property type="entry name" value="Sig_transdc_His_kin-like_C"/>
</dbReference>
<dbReference type="InterPro" id="IPR005467">
    <property type="entry name" value="His_kinase_dom"/>
</dbReference>